<dbReference type="InterPro" id="IPR004183">
    <property type="entry name" value="Xdiol_dOase_suB"/>
</dbReference>
<organism evidence="7 8">
    <name type="scientific">Corallococcus interemptor</name>
    <dbReference type="NCBI Taxonomy" id="2316720"/>
    <lineage>
        <taxon>Bacteria</taxon>
        <taxon>Pseudomonadati</taxon>
        <taxon>Myxococcota</taxon>
        <taxon>Myxococcia</taxon>
        <taxon>Myxococcales</taxon>
        <taxon>Cystobacterineae</taxon>
        <taxon>Myxococcaceae</taxon>
        <taxon>Corallococcus</taxon>
    </lineage>
</organism>
<evidence type="ECO:0000313" key="7">
    <source>
        <dbReference type="EMBL" id="RKH69761.1"/>
    </source>
</evidence>
<comment type="similarity">
    <text evidence="2">Belongs to the DODA-type extradiol aromatic ring-opening dioxygenase family.</text>
</comment>
<evidence type="ECO:0000256" key="2">
    <source>
        <dbReference type="ARBA" id="ARBA00007581"/>
    </source>
</evidence>
<keyword evidence="8" id="KW-1185">Reference proteome</keyword>
<dbReference type="Pfam" id="PF02900">
    <property type="entry name" value="LigB"/>
    <property type="match status" value="1"/>
</dbReference>
<gene>
    <name evidence="7" type="ORF">D7X96_14105</name>
</gene>
<dbReference type="Proteomes" id="UP000282656">
    <property type="component" value="Unassembled WGS sequence"/>
</dbReference>
<dbReference type="PANTHER" id="PTHR30096:SF0">
    <property type="entry name" value="4,5-DOPA DIOXYGENASE EXTRADIOL-LIKE PROTEIN"/>
    <property type="match status" value="1"/>
</dbReference>
<keyword evidence="5" id="KW-0560">Oxidoreductase</keyword>
<keyword evidence="4" id="KW-0862">Zinc</keyword>
<dbReference type="OrthoDB" id="9790889at2"/>
<dbReference type="InterPro" id="IPR014436">
    <property type="entry name" value="Extradiol_dOase_DODA"/>
</dbReference>
<proteinExistence type="inferred from homology"/>
<keyword evidence="7" id="KW-0223">Dioxygenase</keyword>
<dbReference type="EMBL" id="RAWM01000030">
    <property type="protein sequence ID" value="RKH69761.1"/>
    <property type="molecule type" value="Genomic_DNA"/>
</dbReference>
<dbReference type="RefSeq" id="WP_121724810.1">
    <property type="nucleotide sequence ID" value="NZ_RAWM01000030.1"/>
</dbReference>
<dbReference type="AlphaFoldDB" id="A0A3A8QPL4"/>
<evidence type="ECO:0000259" key="6">
    <source>
        <dbReference type="Pfam" id="PF02900"/>
    </source>
</evidence>
<name>A0A3A8QPL4_9BACT</name>
<dbReference type="GO" id="GO:0008270">
    <property type="term" value="F:zinc ion binding"/>
    <property type="evidence" value="ECO:0007669"/>
    <property type="project" value="InterPro"/>
</dbReference>
<evidence type="ECO:0000256" key="5">
    <source>
        <dbReference type="ARBA" id="ARBA00023002"/>
    </source>
</evidence>
<dbReference type="GO" id="GO:0016702">
    <property type="term" value="F:oxidoreductase activity, acting on single donors with incorporation of molecular oxygen, incorporation of two atoms of oxygen"/>
    <property type="evidence" value="ECO:0007669"/>
    <property type="project" value="UniProtKB-ARBA"/>
</dbReference>
<evidence type="ECO:0000256" key="4">
    <source>
        <dbReference type="ARBA" id="ARBA00022833"/>
    </source>
</evidence>
<keyword evidence="3" id="KW-0479">Metal-binding</keyword>
<evidence type="ECO:0000313" key="8">
    <source>
        <dbReference type="Proteomes" id="UP000282656"/>
    </source>
</evidence>
<dbReference type="SUPFAM" id="SSF53213">
    <property type="entry name" value="LigB-like"/>
    <property type="match status" value="1"/>
</dbReference>
<dbReference type="Gene3D" id="3.40.830.10">
    <property type="entry name" value="LigB-like"/>
    <property type="match status" value="1"/>
</dbReference>
<evidence type="ECO:0000256" key="1">
    <source>
        <dbReference type="ARBA" id="ARBA00001947"/>
    </source>
</evidence>
<feature type="domain" description="Extradiol ring-cleavage dioxygenase class III enzyme subunit B" evidence="6">
    <location>
        <begin position="29"/>
        <end position="263"/>
    </location>
</feature>
<accession>A0A3A8QPL4</accession>
<dbReference type="PIRSF" id="PIRSF006157">
    <property type="entry name" value="Doxgns_DODA"/>
    <property type="match status" value="1"/>
</dbReference>
<comment type="caution">
    <text evidence="7">The sequence shown here is derived from an EMBL/GenBank/DDBJ whole genome shotgun (WGS) entry which is preliminary data.</text>
</comment>
<dbReference type="PANTHER" id="PTHR30096">
    <property type="entry name" value="4,5-DOPA DIOXYGENASE EXTRADIOL-LIKE PROTEIN"/>
    <property type="match status" value="1"/>
</dbReference>
<comment type="cofactor">
    <cofactor evidence="1">
        <name>Zn(2+)</name>
        <dbReference type="ChEBI" id="CHEBI:29105"/>
    </cofactor>
</comment>
<reference evidence="8" key="1">
    <citation type="submission" date="2018-09" db="EMBL/GenBank/DDBJ databases">
        <authorList>
            <person name="Livingstone P.G."/>
            <person name="Whitworth D.E."/>
        </authorList>
    </citation>
    <scope>NUCLEOTIDE SEQUENCE [LARGE SCALE GENOMIC DNA]</scope>
    <source>
        <strain evidence="8">AB047A</strain>
    </source>
</reference>
<sequence>MPTANPSSPRLPVVFIPHGGGPWPFVELGLPKAEVQALATYLGQVGQRLATPPKALLVISAHWEERVPTVMTSTAPPILYDYGGFPPEAYRITWPAPGHPGLAARVRELLSGAGFSTAEDSERGYDHGTFIPLKLTYPEADIPCVQLSLKQGLDPAEHLAMGRALAPLRDEGVFIIGSGMTFHNLRAFGDPRAQDISAKFDAWVQDAATSPSAERDAKLTQWTQAPYARLVHPREEHLLPLMVVAGAAGADRGTTAWSGSMMGARISGFQFG</sequence>
<evidence type="ECO:0000256" key="3">
    <source>
        <dbReference type="ARBA" id="ARBA00022723"/>
    </source>
</evidence>
<dbReference type="GO" id="GO:0008198">
    <property type="term" value="F:ferrous iron binding"/>
    <property type="evidence" value="ECO:0007669"/>
    <property type="project" value="InterPro"/>
</dbReference>
<protein>
    <submittedName>
        <fullName evidence="7">Dioxygenase</fullName>
    </submittedName>
</protein>
<dbReference type="CDD" id="cd07363">
    <property type="entry name" value="45_DOPA_Dioxygenase"/>
    <property type="match status" value="1"/>
</dbReference>